<keyword evidence="2" id="KW-0472">Membrane</keyword>
<feature type="compositionally biased region" description="Pro residues" evidence="1">
    <location>
        <begin position="60"/>
        <end position="75"/>
    </location>
</feature>
<accession>A0ABU0EIQ3</accession>
<feature type="transmembrane region" description="Helical" evidence="2">
    <location>
        <begin position="328"/>
        <end position="351"/>
    </location>
</feature>
<dbReference type="EMBL" id="JAUSVB010000005">
    <property type="protein sequence ID" value="MDQ0375154.1"/>
    <property type="molecule type" value="Genomic_DNA"/>
</dbReference>
<proteinExistence type="predicted"/>
<dbReference type="Proteomes" id="UP001239626">
    <property type="component" value="Unassembled WGS sequence"/>
</dbReference>
<evidence type="ECO:0000313" key="3">
    <source>
        <dbReference type="EMBL" id="MDQ0375154.1"/>
    </source>
</evidence>
<evidence type="ECO:0000256" key="2">
    <source>
        <dbReference type="SAM" id="Phobius"/>
    </source>
</evidence>
<feature type="transmembrane region" description="Helical" evidence="2">
    <location>
        <begin position="261"/>
        <end position="281"/>
    </location>
</feature>
<keyword evidence="2" id="KW-0812">Transmembrane</keyword>
<name>A0ABU0EIQ3_9CELL</name>
<keyword evidence="2" id="KW-1133">Transmembrane helix</keyword>
<feature type="compositionally biased region" description="Low complexity" evidence="1">
    <location>
        <begin position="100"/>
        <end position="123"/>
    </location>
</feature>
<keyword evidence="4" id="KW-1185">Reference proteome</keyword>
<sequence>MSTSDPHRPGGATDRPDETPDTDADTAATTEPTTSIEETTPAVDEPQTHEVAPTVETLDPPAPSEPETSPVPPPATATAEQSTASEPEPVAGTIDAELPAATTAGTAAAAGTAASAARTTSTSEPVADTGRHAIVRPAPTPPDEPTTAAAAPVETPPDPVRSPTTPTAPEPAAEPVAAAPVAAAPVAAVPAPTEPTPPGAEQDDRLFPDPNAPRSTSVGSHILGVIVGLILAPIGVAVLLLGESRILQAQVKGWDASTEVLGIVLVSLGLLILGCVLLLALWTPAVPITGGAVLTLAGIVYLYLPSIAREQTLNILTSSGWRLTVTQVTVAGTSGMVLAVGFLLLLAGIVAGSARRRGARLGEFRERHRV</sequence>
<gene>
    <name evidence="3" type="ORF">J2X26_003484</name>
</gene>
<feature type="compositionally biased region" description="Low complexity" evidence="1">
    <location>
        <begin position="163"/>
        <end position="191"/>
    </location>
</feature>
<feature type="compositionally biased region" description="Low complexity" evidence="1">
    <location>
        <begin position="25"/>
        <end position="42"/>
    </location>
</feature>
<evidence type="ECO:0000313" key="4">
    <source>
        <dbReference type="Proteomes" id="UP001239626"/>
    </source>
</evidence>
<dbReference type="RefSeq" id="WP_307493964.1">
    <property type="nucleotide sequence ID" value="NZ_JAUSVB010000005.1"/>
</dbReference>
<reference evidence="3 4" key="1">
    <citation type="submission" date="2023-07" db="EMBL/GenBank/DDBJ databases">
        <title>Sorghum-associated microbial communities from plants grown in Nebraska, USA.</title>
        <authorList>
            <person name="Schachtman D."/>
        </authorList>
    </citation>
    <scope>NUCLEOTIDE SEQUENCE [LARGE SCALE GENOMIC DNA]</scope>
    <source>
        <strain evidence="3 4">BE332</strain>
    </source>
</reference>
<evidence type="ECO:0000256" key="1">
    <source>
        <dbReference type="SAM" id="MobiDB-lite"/>
    </source>
</evidence>
<feature type="transmembrane region" description="Helical" evidence="2">
    <location>
        <begin position="222"/>
        <end position="241"/>
    </location>
</feature>
<comment type="caution">
    <text evidence="3">The sequence shown here is derived from an EMBL/GenBank/DDBJ whole genome shotgun (WGS) entry which is preliminary data.</text>
</comment>
<feature type="region of interest" description="Disordered" evidence="1">
    <location>
        <begin position="1"/>
        <end position="213"/>
    </location>
</feature>
<feature type="compositionally biased region" description="Low complexity" evidence="1">
    <location>
        <begin position="76"/>
        <end position="88"/>
    </location>
</feature>
<feature type="compositionally biased region" description="Basic and acidic residues" evidence="1">
    <location>
        <begin position="1"/>
        <end position="18"/>
    </location>
</feature>
<organism evidence="3 4">
    <name type="scientific">Cellulomonas humilata</name>
    <dbReference type="NCBI Taxonomy" id="144055"/>
    <lineage>
        <taxon>Bacteria</taxon>
        <taxon>Bacillati</taxon>
        <taxon>Actinomycetota</taxon>
        <taxon>Actinomycetes</taxon>
        <taxon>Micrococcales</taxon>
        <taxon>Cellulomonadaceae</taxon>
        <taxon>Cellulomonas</taxon>
    </lineage>
</organism>
<feature type="transmembrane region" description="Helical" evidence="2">
    <location>
        <begin position="288"/>
        <end position="308"/>
    </location>
</feature>
<protein>
    <submittedName>
        <fullName evidence="3">Uncharacterized protein</fullName>
    </submittedName>
</protein>